<evidence type="ECO:0000256" key="1">
    <source>
        <dbReference type="SAM" id="Phobius"/>
    </source>
</evidence>
<feature type="transmembrane region" description="Helical" evidence="1">
    <location>
        <begin position="22"/>
        <end position="41"/>
    </location>
</feature>
<gene>
    <name evidence="2" type="ORF">KIH39_19080</name>
</gene>
<keyword evidence="1" id="KW-0812">Transmembrane</keyword>
<proteinExistence type="predicted"/>
<keyword evidence="1" id="KW-1133">Transmembrane helix</keyword>
<dbReference type="KEGG" id="tsph:KIH39_19080"/>
<dbReference type="Proteomes" id="UP000676194">
    <property type="component" value="Chromosome"/>
</dbReference>
<dbReference type="EMBL" id="CP074694">
    <property type="protein sequence ID" value="QVL30940.1"/>
    <property type="molecule type" value="Genomic_DNA"/>
</dbReference>
<keyword evidence="1" id="KW-0472">Membrane</keyword>
<dbReference type="AlphaFoldDB" id="A0A8E6EU49"/>
<name>A0A8E6EU49_9BACT</name>
<reference evidence="2" key="1">
    <citation type="submission" date="2021-05" db="EMBL/GenBank/DDBJ databases">
        <title>Complete genome sequence of the cellulolytic planctomycete Telmatocola sphagniphila SP2T and characterization of the first cellulase from planctomycetes.</title>
        <authorList>
            <person name="Rakitin A.L."/>
            <person name="Beletsky A.V."/>
            <person name="Naumoff D.G."/>
            <person name="Kulichevskaya I.S."/>
            <person name="Mardanov A.V."/>
            <person name="Ravin N.V."/>
            <person name="Dedysh S.N."/>
        </authorList>
    </citation>
    <scope>NUCLEOTIDE SEQUENCE</scope>
    <source>
        <strain evidence="2">SP2T</strain>
    </source>
</reference>
<organism evidence="2 3">
    <name type="scientific">Telmatocola sphagniphila</name>
    <dbReference type="NCBI Taxonomy" id="1123043"/>
    <lineage>
        <taxon>Bacteria</taxon>
        <taxon>Pseudomonadati</taxon>
        <taxon>Planctomycetota</taxon>
        <taxon>Planctomycetia</taxon>
        <taxon>Gemmatales</taxon>
        <taxon>Gemmataceae</taxon>
    </lineage>
</organism>
<protein>
    <submittedName>
        <fullName evidence="2">Uncharacterized protein</fullName>
    </submittedName>
</protein>
<evidence type="ECO:0000313" key="3">
    <source>
        <dbReference type="Proteomes" id="UP000676194"/>
    </source>
</evidence>
<sequence length="134" mass="15168">MVNHSPKVAMTFWDKFNNWNGWQNLVLSLAVFVGIGLLLVLTTPKPTSKQFVANPDIVNLDKDVLQERIEKYRNLSSMDDAKTLNVRKILEQGREVLKIFIGSSNSVITLDAKSGELITEAKMEDPTMKFRTVD</sequence>
<keyword evidence="3" id="KW-1185">Reference proteome</keyword>
<accession>A0A8E6EU49</accession>
<evidence type="ECO:0000313" key="2">
    <source>
        <dbReference type="EMBL" id="QVL30940.1"/>
    </source>
</evidence>
<dbReference type="RefSeq" id="WP_213494822.1">
    <property type="nucleotide sequence ID" value="NZ_CP074694.1"/>
</dbReference>